<evidence type="ECO:0000313" key="12">
    <source>
        <dbReference type="Proteomes" id="UP001595453"/>
    </source>
</evidence>
<organism evidence="11 12">
    <name type="scientific">Pseudoalteromonas fenneropenaei</name>
    <dbReference type="NCBI Taxonomy" id="1737459"/>
    <lineage>
        <taxon>Bacteria</taxon>
        <taxon>Pseudomonadati</taxon>
        <taxon>Pseudomonadota</taxon>
        <taxon>Gammaproteobacteria</taxon>
        <taxon>Alteromonadales</taxon>
        <taxon>Pseudoalteromonadaceae</taxon>
        <taxon>Pseudoalteromonas</taxon>
    </lineage>
</organism>
<evidence type="ECO:0000256" key="7">
    <source>
        <dbReference type="ARBA" id="ARBA00022833"/>
    </source>
</evidence>
<evidence type="ECO:0000256" key="9">
    <source>
        <dbReference type="ARBA" id="ARBA00031449"/>
    </source>
</evidence>
<evidence type="ECO:0000256" key="2">
    <source>
        <dbReference type="ARBA" id="ARBA00005061"/>
    </source>
</evidence>
<name>A0ABV7CFL3_9GAMM</name>
<dbReference type="RefSeq" id="WP_377120530.1">
    <property type="nucleotide sequence ID" value="NZ_JBHRSD010000002.1"/>
</dbReference>
<keyword evidence="6" id="KW-0479">Metal-binding</keyword>
<dbReference type="Proteomes" id="UP001595453">
    <property type="component" value="Unassembled WGS sequence"/>
</dbReference>
<evidence type="ECO:0000256" key="1">
    <source>
        <dbReference type="ARBA" id="ARBA00001947"/>
    </source>
</evidence>
<dbReference type="SUPFAM" id="SSF55620">
    <property type="entry name" value="Tetrahydrobiopterin biosynthesis enzymes-like"/>
    <property type="match status" value="2"/>
</dbReference>
<keyword evidence="12" id="KW-1185">Reference proteome</keyword>
<evidence type="ECO:0000256" key="6">
    <source>
        <dbReference type="ARBA" id="ARBA00022723"/>
    </source>
</evidence>
<evidence type="ECO:0000256" key="8">
    <source>
        <dbReference type="ARBA" id="ARBA00023239"/>
    </source>
</evidence>
<evidence type="ECO:0000256" key="10">
    <source>
        <dbReference type="ARBA" id="ARBA00048807"/>
    </source>
</evidence>
<evidence type="ECO:0000256" key="3">
    <source>
        <dbReference type="ARBA" id="ARBA00008900"/>
    </source>
</evidence>
<sequence length="284" mass="32140">MILFVNDLTVIDFSYLCNQRGAVGESWIVDVTLHGNLNEESMVLDFSLVKKQIKRIIDNSIDHKLAVPTSLNGKYQLDDERVVIDYEFSGHHLAMAAPKDAVCFINGDSINYDSVIAFLRQTVLPQLPKNVKDVEFTLRPEPSRSFYYHYSHGLKKHDGNCQRIVHGHRSQIEIMLDGIPMPRLQKERAERWQDIYLGSEDDIVTADALQEVTARDSDLCFAYTSTQGYFELAISKDRCDIIPCDSTVECIADYLARDIKAQFPDKQVMVRAYEGVGKGAIGIA</sequence>
<dbReference type="EMBL" id="JBHRSD010000002">
    <property type="protein sequence ID" value="MFC3031371.1"/>
    <property type="molecule type" value="Genomic_DNA"/>
</dbReference>
<protein>
    <recommendedName>
        <fullName evidence="5">6-carboxy-5,6,7,8-tetrahydropterin synthase</fullName>
        <ecNumber evidence="4">4.1.2.50</ecNumber>
    </recommendedName>
    <alternativeName>
        <fullName evidence="9">Queuosine biosynthesis protein QueD</fullName>
    </alternativeName>
</protein>
<dbReference type="PANTHER" id="PTHR12589:SF7">
    <property type="entry name" value="6-PYRUVOYL TETRAHYDROBIOPTERIN SYNTHASE"/>
    <property type="match status" value="1"/>
</dbReference>
<dbReference type="Gene3D" id="3.30.479.10">
    <property type="entry name" value="6-pyruvoyl tetrahydropterin synthase/QueD"/>
    <property type="match status" value="2"/>
</dbReference>
<evidence type="ECO:0000313" key="11">
    <source>
        <dbReference type="EMBL" id="MFC3031371.1"/>
    </source>
</evidence>
<dbReference type="PANTHER" id="PTHR12589">
    <property type="entry name" value="PYRUVOYL TETRAHYDROBIOPTERIN SYNTHASE"/>
    <property type="match status" value="1"/>
</dbReference>
<gene>
    <name evidence="11" type="ORF">ACFOEE_02365</name>
</gene>
<evidence type="ECO:0000256" key="5">
    <source>
        <dbReference type="ARBA" id="ARBA00018141"/>
    </source>
</evidence>
<comment type="pathway">
    <text evidence="2">Purine metabolism; 7-cyano-7-deazaguanine biosynthesis.</text>
</comment>
<dbReference type="InterPro" id="IPR007115">
    <property type="entry name" value="6-PTP_synth/QueD"/>
</dbReference>
<evidence type="ECO:0000256" key="4">
    <source>
        <dbReference type="ARBA" id="ARBA00012982"/>
    </source>
</evidence>
<reference evidence="12" key="1">
    <citation type="journal article" date="2019" name="Int. J. Syst. Evol. Microbiol.">
        <title>The Global Catalogue of Microorganisms (GCM) 10K type strain sequencing project: providing services to taxonomists for standard genome sequencing and annotation.</title>
        <authorList>
            <consortium name="The Broad Institute Genomics Platform"/>
            <consortium name="The Broad Institute Genome Sequencing Center for Infectious Disease"/>
            <person name="Wu L."/>
            <person name="Ma J."/>
        </authorList>
    </citation>
    <scope>NUCLEOTIDE SEQUENCE [LARGE SCALE GENOMIC DNA]</scope>
    <source>
        <strain evidence="12">KCTC 42730</strain>
    </source>
</reference>
<comment type="caution">
    <text evidence="11">The sequence shown here is derived from an EMBL/GenBank/DDBJ whole genome shotgun (WGS) entry which is preliminary data.</text>
</comment>
<dbReference type="InterPro" id="IPR038418">
    <property type="entry name" value="6-PTP_synth/QueD_sf"/>
</dbReference>
<comment type="similarity">
    <text evidence="3">Belongs to the PTPS family. QueD subfamily.</text>
</comment>
<keyword evidence="7" id="KW-0862">Zinc</keyword>
<accession>A0ABV7CFL3</accession>
<proteinExistence type="inferred from homology"/>
<dbReference type="Pfam" id="PF01242">
    <property type="entry name" value="PTPS"/>
    <property type="match status" value="2"/>
</dbReference>
<keyword evidence="8" id="KW-0456">Lyase</keyword>
<comment type="catalytic activity">
    <reaction evidence="10">
        <text>7,8-dihydroneopterin 3'-triphosphate + H2O = 6-carboxy-5,6,7,8-tetrahydropterin + triphosphate + acetaldehyde + 2 H(+)</text>
        <dbReference type="Rhea" id="RHEA:27966"/>
        <dbReference type="ChEBI" id="CHEBI:15343"/>
        <dbReference type="ChEBI" id="CHEBI:15377"/>
        <dbReference type="ChEBI" id="CHEBI:15378"/>
        <dbReference type="ChEBI" id="CHEBI:18036"/>
        <dbReference type="ChEBI" id="CHEBI:58462"/>
        <dbReference type="ChEBI" id="CHEBI:61032"/>
        <dbReference type="EC" id="4.1.2.50"/>
    </reaction>
</comment>
<comment type="cofactor">
    <cofactor evidence="1">
        <name>Zn(2+)</name>
        <dbReference type="ChEBI" id="CHEBI:29105"/>
    </cofactor>
</comment>
<dbReference type="EC" id="4.1.2.50" evidence="4"/>